<name>A0A927D1A2_9BACI</name>
<sequence length="218" mass="25288">MMKLVKYFLSLLNALFKSEIHIFLDKIEETSKLLEKSISESERTIDNMKASLAKQIALGKFFKEKESTFSHRIDSLSKLAEQLLVINDEAAARECIRERIKEQNKLQELHATMALHSANTHKYQQKLKRAIYELDDMIVKKEALLIKHNIVRNEIEMNKNFGGINTKLLLEKIQNEILATEVLNTESDSSNNDHYEMIEEVDHELALLKHQLLNVAEK</sequence>
<proteinExistence type="inferred from homology"/>
<gene>
    <name evidence="2" type="ORF">IEO70_12655</name>
</gene>
<evidence type="ECO:0000313" key="2">
    <source>
        <dbReference type="EMBL" id="MBD3109199.1"/>
    </source>
</evidence>
<dbReference type="EMBL" id="JACXSI010000030">
    <property type="protein sequence ID" value="MBD3109199.1"/>
    <property type="molecule type" value="Genomic_DNA"/>
</dbReference>
<comment type="caution">
    <text evidence="2">The sequence shown here is derived from an EMBL/GenBank/DDBJ whole genome shotgun (WGS) entry which is preliminary data.</text>
</comment>
<dbReference type="Pfam" id="PF04012">
    <property type="entry name" value="PspA_IM30"/>
    <property type="match status" value="1"/>
</dbReference>
<protein>
    <submittedName>
        <fullName evidence="2">PspA/IM30 family protein</fullName>
    </submittedName>
</protein>
<organism evidence="2 3">
    <name type="scientific">Peribacillus faecalis</name>
    <dbReference type="NCBI Taxonomy" id="2772559"/>
    <lineage>
        <taxon>Bacteria</taxon>
        <taxon>Bacillati</taxon>
        <taxon>Bacillota</taxon>
        <taxon>Bacilli</taxon>
        <taxon>Bacillales</taxon>
        <taxon>Bacillaceae</taxon>
        <taxon>Peribacillus</taxon>
    </lineage>
</organism>
<dbReference type="Proteomes" id="UP000602076">
    <property type="component" value="Unassembled WGS sequence"/>
</dbReference>
<accession>A0A927D1A2</accession>
<dbReference type="InterPro" id="IPR007157">
    <property type="entry name" value="PspA_VIPP1"/>
</dbReference>
<evidence type="ECO:0000256" key="1">
    <source>
        <dbReference type="ARBA" id="ARBA00043985"/>
    </source>
</evidence>
<dbReference type="RefSeq" id="WP_190998739.1">
    <property type="nucleotide sequence ID" value="NZ_JACXSI010000030.1"/>
</dbReference>
<comment type="similarity">
    <text evidence="1">Belongs to the PspA/Vipp/IM30 family.</text>
</comment>
<keyword evidence="3" id="KW-1185">Reference proteome</keyword>
<dbReference type="AlphaFoldDB" id="A0A927D1A2"/>
<reference evidence="2" key="1">
    <citation type="submission" date="2020-09" db="EMBL/GenBank/DDBJ databases">
        <title>Bacillus faecalis sp. nov., a moderately halophilic bacterium isolated from cow faeces.</title>
        <authorList>
            <person name="Jiang L."/>
            <person name="Lee J."/>
        </authorList>
    </citation>
    <scope>NUCLEOTIDE SEQUENCE</scope>
    <source>
        <strain evidence="2">AGMB 02131</strain>
    </source>
</reference>
<evidence type="ECO:0000313" key="3">
    <source>
        <dbReference type="Proteomes" id="UP000602076"/>
    </source>
</evidence>